<proteinExistence type="predicted"/>
<evidence type="ECO:0000313" key="1">
    <source>
        <dbReference type="EMBL" id="MDX5994394.1"/>
    </source>
</evidence>
<accession>A0ABU4Q2H5</accession>
<name>A0ABU4Q2H5_9GAMM</name>
<gene>
    <name evidence="1" type="ORF">SIM71_20230</name>
</gene>
<dbReference type="EMBL" id="JAWXXP010000001">
    <property type="protein sequence ID" value="MDX5994394.1"/>
    <property type="molecule type" value="Genomic_DNA"/>
</dbReference>
<organism evidence="1 2">
    <name type="scientific">Ectopseudomonas alcaliphila</name>
    <dbReference type="NCBI Taxonomy" id="101564"/>
    <lineage>
        <taxon>Bacteria</taxon>
        <taxon>Pseudomonadati</taxon>
        <taxon>Pseudomonadota</taxon>
        <taxon>Gammaproteobacteria</taxon>
        <taxon>Pseudomonadales</taxon>
        <taxon>Pseudomonadaceae</taxon>
        <taxon>Ectopseudomonas</taxon>
    </lineage>
</organism>
<keyword evidence="2" id="KW-1185">Reference proteome</keyword>
<protein>
    <submittedName>
        <fullName evidence="1">Pyocin activator PrtN family protein</fullName>
    </submittedName>
</protein>
<reference evidence="1 2" key="1">
    <citation type="submission" date="2023-11" db="EMBL/GenBank/DDBJ databases">
        <title>MicrobeMod: A computational toolkit for identifying prokaryotic methylation and restriction-modification with nanopore sequencing.</title>
        <authorList>
            <person name="Crits-Christoph A."/>
            <person name="Kang S.C."/>
            <person name="Lee H."/>
            <person name="Ostrov N."/>
        </authorList>
    </citation>
    <scope>NUCLEOTIDE SEQUENCE [LARGE SCALE GENOMIC DNA]</scope>
    <source>
        <strain evidence="1 2">ATCC BAA-571</strain>
    </source>
</reference>
<dbReference type="Pfam" id="PF11112">
    <property type="entry name" value="PyocinActivator"/>
    <property type="match status" value="1"/>
</dbReference>
<dbReference type="Proteomes" id="UP001278050">
    <property type="component" value="Unassembled WGS sequence"/>
</dbReference>
<evidence type="ECO:0000313" key="2">
    <source>
        <dbReference type="Proteomes" id="UP001278050"/>
    </source>
</evidence>
<dbReference type="InterPro" id="IPR020518">
    <property type="entry name" value="Tscrpt_reg_PrtN"/>
</dbReference>
<dbReference type="RefSeq" id="WP_084331677.1">
    <property type="nucleotide sequence ID" value="NZ_CBCSET010000002.1"/>
</dbReference>
<comment type="caution">
    <text evidence="1">The sequence shown here is derived from an EMBL/GenBank/DDBJ whole genome shotgun (WGS) entry which is preliminary data.</text>
</comment>
<sequence length="108" mass="12390">MSQANNQRELRLPAAPRAQTVELLFRTFGDVLAPVEQVRERYFQKLSDDNFTRALRELRILLPVTRLDPSAKAGRFIDIRHLAIFIDTQAEAADVELAEKINPTEQED</sequence>